<accession>A0AAP9JIF9</accession>
<gene>
    <name evidence="1" type="ORF">FXF46_13650</name>
</gene>
<dbReference type="InterPro" id="IPR006626">
    <property type="entry name" value="PbH1"/>
</dbReference>
<dbReference type="SUPFAM" id="SSF51126">
    <property type="entry name" value="Pectin lyase-like"/>
    <property type="match status" value="1"/>
</dbReference>
<reference evidence="1 2" key="1">
    <citation type="submission" date="2019-08" db="EMBL/GenBank/DDBJ databases">
        <title>Gluconobacter frateurii HD924 genome.</title>
        <authorList>
            <person name="Liu Y."/>
            <person name="Zhang P."/>
        </authorList>
    </citation>
    <scope>NUCLEOTIDE SEQUENCE [LARGE SCALE GENOMIC DNA]</scope>
    <source>
        <strain evidence="1 2">HD924</strain>
    </source>
</reference>
<organism evidence="1 2">
    <name type="scientific">Gluconobacter thailandicus</name>
    <dbReference type="NCBI Taxonomy" id="257438"/>
    <lineage>
        <taxon>Bacteria</taxon>
        <taxon>Pseudomonadati</taxon>
        <taxon>Pseudomonadota</taxon>
        <taxon>Alphaproteobacteria</taxon>
        <taxon>Acetobacterales</taxon>
        <taxon>Acetobacteraceae</taxon>
        <taxon>Gluconobacter</taxon>
    </lineage>
</organism>
<dbReference type="AlphaFoldDB" id="A0AAP9JIF9"/>
<evidence type="ECO:0000313" key="1">
    <source>
        <dbReference type="EMBL" id="QEH97172.1"/>
    </source>
</evidence>
<protein>
    <submittedName>
        <fullName evidence="1">Uncharacterized protein</fullName>
    </submittedName>
</protein>
<dbReference type="InterPro" id="IPR011050">
    <property type="entry name" value="Pectin_lyase_fold/virulence"/>
</dbReference>
<dbReference type="EMBL" id="CP043043">
    <property type="protein sequence ID" value="QEH97172.1"/>
    <property type="molecule type" value="Genomic_DNA"/>
</dbReference>
<sequence>MSSGTDDSAAFQKAATFASRTGKQLTYTGNCYVSQTIAIPEDAQSFNLDGRNNIIFYKGDGNLFSFSGSSGAISSSFSIRNVKAIIPQDNYSHPTSAFSFVGGKSGGKWQGVLDHVTTKGFHQGIRIINSSAIRIQNSTFNGWGNSTGIYISGTYDQSGAGKNIYSANISIRDTTVLYGSGIYIDDSVQGIGLDHFSILEGQGWGVYFKFSKNNGSQSLEIQNSYLEASSGGVLADNIGEVHITNTNVDGVSFRSDKNWTGFHLLNMFGGTLENNTAIGYQDSTWGPFYVGGNVLMIGNNVVGGLNISPCMTLVPHNKNSSAPGMIVSHNMCWATGGYQVVTEDGTDSTQARNIKAATSSSVIGQGISGTDNLWSGPKKDNWLSVTFAPNGVREIGTNLQVDKNLSIRGDAMIDGALSASKGLHVAGASGIAFGDNSSNIPPVQLSSDRNGNLAIKNGGFRPAQLRAEALPARCEAGTVFYVPDARNPGEVHARGTGALAVCNSAGHWLTNGQPVSN</sequence>
<proteinExistence type="predicted"/>
<evidence type="ECO:0000313" key="2">
    <source>
        <dbReference type="Proteomes" id="UP000323560"/>
    </source>
</evidence>
<dbReference type="Gene3D" id="2.160.20.10">
    <property type="entry name" value="Single-stranded right-handed beta-helix, Pectin lyase-like"/>
    <property type="match status" value="1"/>
</dbReference>
<dbReference type="SMART" id="SM00710">
    <property type="entry name" value="PbH1"/>
    <property type="match status" value="4"/>
</dbReference>
<name>A0AAP9JIF9_GLUTH</name>
<dbReference type="KEGG" id="gti:FXF46_13650"/>
<dbReference type="Proteomes" id="UP000323560">
    <property type="component" value="Chromosome"/>
</dbReference>
<dbReference type="InterPro" id="IPR012334">
    <property type="entry name" value="Pectin_lyas_fold"/>
</dbReference>